<evidence type="ECO:0000256" key="1">
    <source>
        <dbReference type="SAM" id="SignalP"/>
    </source>
</evidence>
<keyword evidence="3" id="KW-1185">Reference proteome</keyword>
<dbReference type="EMBL" id="CP029480">
    <property type="protein sequence ID" value="AWV99671.1"/>
    <property type="molecule type" value="Genomic_DNA"/>
</dbReference>
<dbReference type="Proteomes" id="UP000249873">
    <property type="component" value="Chromosome"/>
</dbReference>
<feature type="chain" id="PRO_5016240646" evidence="1">
    <location>
        <begin position="19"/>
        <end position="250"/>
    </location>
</feature>
<feature type="signal peptide" evidence="1">
    <location>
        <begin position="1"/>
        <end position="18"/>
    </location>
</feature>
<dbReference type="KEGG" id="als:DJ013_16425"/>
<organism evidence="2 3">
    <name type="scientific">Arcticibacterium luteifluviistationis</name>
    <dbReference type="NCBI Taxonomy" id="1784714"/>
    <lineage>
        <taxon>Bacteria</taxon>
        <taxon>Pseudomonadati</taxon>
        <taxon>Bacteroidota</taxon>
        <taxon>Cytophagia</taxon>
        <taxon>Cytophagales</taxon>
        <taxon>Leadbetterellaceae</taxon>
        <taxon>Arcticibacterium</taxon>
    </lineage>
</organism>
<gene>
    <name evidence="2" type="ORF">DJ013_16425</name>
</gene>
<dbReference type="OrthoDB" id="759189at2"/>
<dbReference type="AlphaFoldDB" id="A0A2Z4GEV0"/>
<protein>
    <submittedName>
        <fullName evidence="2">Uncharacterized protein</fullName>
    </submittedName>
</protein>
<sequence>MKKQILVFLCFMSFQLSAQRILPQQWFTENNFSEVDFSDGGQNKLYGLNDMKSNVKGDYFWNESFQKGKVYFYPQQLGIPNGKTVNLDSLIGIEMRVDLWNNNVEFKYGDEIKVIETAKVSNILSLNDDSSVSQYINPKEFESDHVKGLFELLGSKDGVAFLQSKEISVQRGDYNAALDVGSKEPIITKSNNFHFWNGEALIPIDSKKEVTNMLNVLALDGKGYLKSSKNKLKETEDYKKLAHFVFETSY</sequence>
<accession>A0A2Z4GEV0</accession>
<reference evidence="2 3" key="1">
    <citation type="submission" date="2018-05" db="EMBL/GenBank/DDBJ databases">
        <title>Complete genome sequence of Arcticibacterium luteifluviistationis SM1504T, a cytophagaceae bacterium isolated from Arctic surface seawater.</title>
        <authorList>
            <person name="Li Y."/>
            <person name="Qin Q.-L."/>
        </authorList>
    </citation>
    <scope>NUCLEOTIDE SEQUENCE [LARGE SCALE GENOMIC DNA]</scope>
    <source>
        <strain evidence="2 3">SM1504</strain>
    </source>
</reference>
<evidence type="ECO:0000313" key="3">
    <source>
        <dbReference type="Proteomes" id="UP000249873"/>
    </source>
</evidence>
<evidence type="ECO:0000313" key="2">
    <source>
        <dbReference type="EMBL" id="AWV99671.1"/>
    </source>
</evidence>
<dbReference type="RefSeq" id="WP_111373039.1">
    <property type="nucleotide sequence ID" value="NZ_CP029480.1"/>
</dbReference>
<keyword evidence="1" id="KW-0732">Signal</keyword>
<name>A0A2Z4GEV0_9BACT</name>
<proteinExistence type="predicted"/>